<evidence type="ECO:0000313" key="3">
    <source>
        <dbReference type="Proteomes" id="UP000015101"/>
    </source>
</evidence>
<dbReference type="EMBL" id="KB097456">
    <property type="protein sequence ID" value="ESN97080.1"/>
    <property type="molecule type" value="Genomic_DNA"/>
</dbReference>
<sequence length="308" mass="36036">MEHKTAQDFRTYLEENFSECRLPLLNGHIYYTFLKSKNLKTNKSSAIMTHRELQSRSFVFKAKEWTLLTKIKMVNSTISNFKLNFTKYWTKVVNFLNSPFNIQPMKVEDCLLLENGITDSENNTKVNVEKAEVNSGKNNISSEDIKIDDMLTSGHVLRTIEDGDGSKLRTYGQECIYCLSRKNSLKSSRKRTKFFKNAYKECKEKNSELKRTNLILQRSSMRGKLSAHLWKCRYRKLKQEKASKSDIEKKFFNTIKALNISNSQLRRHNKRVKEEWDKQLKLKNVVVAELLLKITDLEKKISTQVAIP</sequence>
<evidence type="ECO:0000313" key="2">
    <source>
        <dbReference type="EnsemblMetazoa" id="HelroP178529"/>
    </source>
</evidence>
<accession>T1FDB5</accession>
<dbReference type="InParanoid" id="T1FDB5"/>
<dbReference type="EMBL" id="AMQM01006465">
    <property type="status" value="NOT_ANNOTATED_CDS"/>
    <property type="molecule type" value="Genomic_DNA"/>
</dbReference>
<evidence type="ECO:0000313" key="1">
    <source>
        <dbReference type="EMBL" id="ESN97080.1"/>
    </source>
</evidence>
<dbReference type="AlphaFoldDB" id="T1FDB5"/>
<protein>
    <submittedName>
        <fullName evidence="1 2">Uncharacterized protein</fullName>
    </submittedName>
</protein>
<dbReference type="OMA" id="PEDCDNI"/>
<organism evidence="2 3">
    <name type="scientific">Helobdella robusta</name>
    <name type="common">Californian leech</name>
    <dbReference type="NCBI Taxonomy" id="6412"/>
    <lineage>
        <taxon>Eukaryota</taxon>
        <taxon>Metazoa</taxon>
        <taxon>Spiralia</taxon>
        <taxon>Lophotrochozoa</taxon>
        <taxon>Annelida</taxon>
        <taxon>Clitellata</taxon>
        <taxon>Hirudinea</taxon>
        <taxon>Rhynchobdellida</taxon>
        <taxon>Glossiphoniidae</taxon>
        <taxon>Helobdella</taxon>
    </lineage>
</organism>
<reference evidence="2" key="3">
    <citation type="submission" date="2015-06" db="UniProtKB">
        <authorList>
            <consortium name="EnsemblMetazoa"/>
        </authorList>
    </citation>
    <scope>IDENTIFICATION</scope>
</reference>
<dbReference type="HOGENOM" id="CLU_903932_0_0_1"/>
<dbReference type="GeneID" id="20206814"/>
<name>T1FDB5_HELRO</name>
<proteinExistence type="predicted"/>
<dbReference type="Proteomes" id="UP000015101">
    <property type="component" value="Unassembled WGS sequence"/>
</dbReference>
<dbReference type="EnsemblMetazoa" id="HelroT178529">
    <property type="protein sequence ID" value="HelroP178529"/>
    <property type="gene ID" value="HelroG178529"/>
</dbReference>
<reference evidence="3" key="1">
    <citation type="submission" date="2012-12" db="EMBL/GenBank/DDBJ databases">
        <authorList>
            <person name="Hellsten U."/>
            <person name="Grimwood J."/>
            <person name="Chapman J.A."/>
            <person name="Shapiro H."/>
            <person name="Aerts A."/>
            <person name="Otillar R.P."/>
            <person name="Terry A.Y."/>
            <person name="Boore J.L."/>
            <person name="Simakov O."/>
            <person name="Marletaz F."/>
            <person name="Cho S.-J."/>
            <person name="Edsinger-Gonzales E."/>
            <person name="Havlak P."/>
            <person name="Kuo D.-H."/>
            <person name="Larsson T."/>
            <person name="Lv J."/>
            <person name="Arendt D."/>
            <person name="Savage R."/>
            <person name="Osoegawa K."/>
            <person name="de Jong P."/>
            <person name="Lindberg D.R."/>
            <person name="Seaver E.C."/>
            <person name="Weisblat D.A."/>
            <person name="Putnam N.H."/>
            <person name="Grigoriev I.V."/>
            <person name="Rokhsar D.S."/>
        </authorList>
    </citation>
    <scope>NUCLEOTIDE SEQUENCE</scope>
</reference>
<keyword evidence="3" id="KW-1185">Reference proteome</keyword>
<dbReference type="CTD" id="20206814"/>
<gene>
    <name evidence="2" type="primary">20206814</name>
    <name evidence="1" type="ORF">HELRODRAFT_178529</name>
</gene>
<reference evidence="1 3" key="2">
    <citation type="journal article" date="2013" name="Nature">
        <title>Insights into bilaterian evolution from three spiralian genomes.</title>
        <authorList>
            <person name="Simakov O."/>
            <person name="Marletaz F."/>
            <person name="Cho S.J."/>
            <person name="Edsinger-Gonzales E."/>
            <person name="Havlak P."/>
            <person name="Hellsten U."/>
            <person name="Kuo D.H."/>
            <person name="Larsson T."/>
            <person name="Lv J."/>
            <person name="Arendt D."/>
            <person name="Savage R."/>
            <person name="Osoegawa K."/>
            <person name="de Jong P."/>
            <person name="Grimwood J."/>
            <person name="Chapman J.A."/>
            <person name="Shapiro H."/>
            <person name="Aerts A."/>
            <person name="Otillar R.P."/>
            <person name="Terry A.Y."/>
            <person name="Boore J.L."/>
            <person name="Grigoriev I.V."/>
            <person name="Lindberg D.R."/>
            <person name="Seaver E.C."/>
            <person name="Weisblat D.A."/>
            <person name="Putnam N.H."/>
            <person name="Rokhsar D.S."/>
        </authorList>
    </citation>
    <scope>NUCLEOTIDE SEQUENCE</scope>
</reference>
<dbReference type="RefSeq" id="XP_009024862.1">
    <property type="nucleotide sequence ID" value="XM_009026614.1"/>
</dbReference>
<dbReference type="KEGG" id="hro:HELRODRAFT_178529"/>